<organism evidence="1 2">
    <name type="scientific">Gigaspora margarita</name>
    <dbReference type="NCBI Taxonomy" id="4874"/>
    <lineage>
        <taxon>Eukaryota</taxon>
        <taxon>Fungi</taxon>
        <taxon>Fungi incertae sedis</taxon>
        <taxon>Mucoromycota</taxon>
        <taxon>Glomeromycotina</taxon>
        <taxon>Glomeromycetes</taxon>
        <taxon>Diversisporales</taxon>
        <taxon>Gigasporaceae</taxon>
        <taxon>Gigaspora</taxon>
    </lineage>
</organism>
<dbReference type="InterPro" id="IPR032675">
    <property type="entry name" value="LRR_dom_sf"/>
</dbReference>
<proteinExistence type="predicted"/>
<gene>
    <name evidence="1" type="ORF">F8M41_024141</name>
</gene>
<evidence type="ECO:0000313" key="2">
    <source>
        <dbReference type="Proteomes" id="UP000439903"/>
    </source>
</evidence>
<dbReference type="EMBL" id="WTPW01000082">
    <property type="protein sequence ID" value="KAF0550656.1"/>
    <property type="molecule type" value="Genomic_DNA"/>
</dbReference>
<name>A0A8H4B0I9_GIGMA</name>
<comment type="caution">
    <text evidence="1">The sequence shown here is derived from an EMBL/GenBank/DDBJ whole genome shotgun (WGS) entry which is preliminary data.</text>
</comment>
<dbReference type="AlphaFoldDB" id="A0A8H4B0I9"/>
<dbReference type="Gene3D" id="3.80.10.10">
    <property type="entry name" value="Ribonuclease Inhibitor"/>
    <property type="match status" value="1"/>
</dbReference>
<accession>A0A8H4B0I9</accession>
<dbReference type="SUPFAM" id="SSF52047">
    <property type="entry name" value="RNI-like"/>
    <property type="match status" value="1"/>
</dbReference>
<protein>
    <submittedName>
        <fullName evidence="1">Uncharacterized protein</fullName>
    </submittedName>
</protein>
<evidence type="ECO:0000313" key="1">
    <source>
        <dbReference type="EMBL" id="KAF0550656.1"/>
    </source>
</evidence>
<keyword evidence="2" id="KW-1185">Reference proteome</keyword>
<reference evidence="1 2" key="1">
    <citation type="journal article" date="2019" name="Environ. Microbiol.">
        <title>At the nexus of three kingdoms: the genome of the mycorrhizal fungus Gigaspora margarita provides insights into plant, endobacterial and fungal interactions.</title>
        <authorList>
            <person name="Venice F."/>
            <person name="Ghignone S."/>
            <person name="Salvioli di Fossalunga A."/>
            <person name="Amselem J."/>
            <person name="Novero M."/>
            <person name="Xianan X."/>
            <person name="Sedzielewska Toro K."/>
            <person name="Morin E."/>
            <person name="Lipzen A."/>
            <person name="Grigoriev I.V."/>
            <person name="Henrissat B."/>
            <person name="Martin F.M."/>
            <person name="Bonfante P."/>
        </authorList>
    </citation>
    <scope>NUCLEOTIDE SEQUENCE [LARGE SCALE GENOMIC DNA]</scope>
    <source>
        <strain evidence="1 2">BEG34</strain>
    </source>
</reference>
<sequence>MLPNARASLSNLVEFMPKGVDDDTYEQYYSKICRKIKTIKFQDLNTGKFGAISLITSQYSLEHLVISNYSSYMARNAIHRIFAALESQVPYLKSVEIRNSFIQDNHIASKVFCWPELEELRIMNNDQKLVKMPLGVGPFPKLKKFFISQQIIPVDLEQLLKNTLKQDDGNNNANSVNIVKIENKGI</sequence>
<dbReference type="Proteomes" id="UP000439903">
    <property type="component" value="Unassembled WGS sequence"/>
</dbReference>